<dbReference type="Proteomes" id="UP000095651">
    <property type="component" value="Unassembled WGS sequence"/>
</dbReference>
<evidence type="ECO:0000313" key="1">
    <source>
        <dbReference type="EMBL" id="CUO04177.1"/>
    </source>
</evidence>
<dbReference type="AlphaFoldDB" id="A0A174BU73"/>
<proteinExistence type="predicted"/>
<dbReference type="RefSeq" id="WP_055654198.1">
    <property type="nucleotide sequence ID" value="NZ_CABIXC010000003.1"/>
</dbReference>
<evidence type="ECO:0000313" key="2">
    <source>
        <dbReference type="Proteomes" id="UP000095651"/>
    </source>
</evidence>
<sequence length="163" mass="18475">MPYTFQSVKSMEILTDSSKLYNFIEDFSDYGNQFSLICGKIKALFGQPIYETKNLENLFSYCILATSEEAEEVYLDIYCAGSGLAVGGISDEKSRKAAKALVDYVRQAKAIDYAHKAYNLDGPTALEFEIKDGTPYYNETELSLSEKEFRELFFNMYKNGDAK</sequence>
<gene>
    <name evidence="1" type="ORF">ERS852407_01719</name>
</gene>
<reference evidence="1 2" key="1">
    <citation type="submission" date="2015-09" db="EMBL/GenBank/DDBJ databases">
        <authorList>
            <consortium name="Pathogen Informatics"/>
        </authorList>
    </citation>
    <scope>NUCLEOTIDE SEQUENCE [LARGE SCALE GENOMIC DNA]</scope>
    <source>
        <strain evidence="1 2">2789STDY5608850</strain>
    </source>
</reference>
<organism evidence="1 2">
    <name type="scientific">Hungatella hathewayi</name>
    <dbReference type="NCBI Taxonomy" id="154046"/>
    <lineage>
        <taxon>Bacteria</taxon>
        <taxon>Bacillati</taxon>
        <taxon>Bacillota</taxon>
        <taxon>Clostridia</taxon>
        <taxon>Lachnospirales</taxon>
        <taxon>Lachnospiraceae</taxon>
        <taxon>Hungatella</taxon>
    </lineage>
</organism>
<dbReference type="EMBL" id="CYZE01000003">
    <property type="protein sequence ID" value="CUO04177.1"/>
    <property type="molecule type" value="Genomic_DNA"/>
</dbReference>
<accession>A0A174BU73</accession>
<protein>
    <submittedName>
        <fullName evidence="1">Uncharacterized protein</fullName>
    </submittedName>
</protein>
<name>A0A174BU73_9FIRM</name>